<gene>
    <name evidence="2" type="ORF">K7432_004645</name>
</gene>
<feature type="transmembrane region" description="Helical" evidence="1">
    <location>
        <begin position="149"/>
        <end position="168"/>
    </location>
</feature>
<evidence type="ECO:0000313" key="3">
    <source>
        <dbReference type="Proteomes" id="UP001479436"/>
    </source>
</evidence>
<keyword evidence="1" id="KW-1133">Transmembrane helix</keyword>
<dbReference type="EMBL" id="JASJQH010000164">
    <property type="protein sequence ID" value="KAK9766345.1"/>
    <property type="molecule type" value="Genomic_DNA"/>
</dbReference>
<proteinExistence type="predicted"/>
<keyword evidence="1" id="KW-0472">Membrane</keyword>
<evidence type="ECO:0000256" key="1">
    <source>
        <dbReference type="SAM" id="Phobius"/>
    </source>
</evidence>
<keyword evidence="3" id="KW-1185">Reference proteome</keyword>
<evidence type="ECO:0008006" key="4">
    <source>
        <dbReference type="Google" id="ProtNLM"/>
    </source>
</evidence>
<comment type="caution">
    <text evidence="2">The sequence shown here is derived from an EMBL/GenBank/DDBJ whole genome shotgun (WGS) entry which is preliminary data.</text>
</comment>
<name>A0ABR2WY07_9FUNG</name>
<evidence type="ECO:0000313" key="2">
    <source>
        <dbReference type="EMBL" id="KAK9766345.1"/>
    </source>
</evidence>
<feature type="transmembrane region" description="Helical" evidence="1">
    <location>
        <begin position="117"/>
        <end position="137"/>
    </location>
</feature>
<keyword evidence="1" id="KW-0812">Transmembrane</keyword>
<sequence>MVMSLMLTSPPYFLGFYGRSNNDNTCWIQGTLTRVTVLHWSILFSWMILSILYIFWVTLWTYQTTHNEGQKVKSDLPPIQYLSNNSSSNTSQSESLPCAIWDQIPTGGRIRSALRRITIYPFVWAILQSIFVIFGISSMLNRPGHNSRLVLVVLTAVHGIVHSVTFCWDPTVQVCLNTLSTDLLEQYHSRPRKAGLRSKLIYLFCKVIASEDQTKSLQDELLSQSNSDSGTRQSPAETLFANSKFDLTLKTPTRAHFFNQSEISVDQMSYSTGSQERKLKLGLI</sequence>
<reference evidence="2 3" key="1">
    <citation type="submission" date="2023-04" db="EMBL/GenBank/DDBJ databases">
        <title>Genome of Basidiobolus ranarum AG-B5.</title>
        <authorList>
            <person name="Stajich J.E."/>
            <person name="Carter-House D."/>
            <person name="Gryganskyi A."/>
        </authorList>
    </citation>
    <scope>NUCLEOTIDE SEQUENCE [LARGE SCALE GENOMIC DNA]</scope>
    <source>
        <strain evidence="2 3">AG-B5</strain>
    </source>
</reference>
<protein>
    <recommendedName>
        <fullName evidence="4">G-protein coupled receptors family 2 profile 2 domain-containing protein</fullName>
    </recommendedName>
</protein>
<accession>A0ABR2WY07</accession>
<feature type="transmembrane region" description="Helical" evidence="1">
    <location>
        <begin position="37"/>
        <end position="62"/>
    </location>
</feature>
<dbReference type="Proteomes" id="UP001479436">
    <property type="component" value="Unassembled WGS sequence"/>
</dbReference>
<organism evidence="2 3">
    <name type="scientific">Basidiobolus ranarum</name>
    <dbReference type="NCBI Taxonomy" id="34480"/>
    <lineage>
        <taxon>Eukaryota</taxon>
        <taxon>Fungi</taxon>
        <taxon>Fungi incertae sedis</taxon>
        <taxon>Zoopagomycota</taxon>
        <taxon>Entomophthoromycotina</taxon>
        <taxon>Basidiobolomycetes</taxon>
        <taxon>Basidiobolales</taxon>
        <taxon>Basidiobolaceae</taxon>
        <taxon>Basidiobolus</taxon>
    </lineage>
</organism>